<dbReference type="Proteomes" id="UP000274131">
    <property type="component" value="Unassembled WGS sequence"/>
</dbReference>
<dbReference type="OrthoDB" id="5799576at2759"/>
<proteinExistence type="predicted"/>
<dbReference type="EMBL" id="UXUI01007331">
    <property type="protein sequence ID" value="VDD87025.1"/>
    <property type="molecule type" value="Genomic_DNA"/>
</dbReference>
<evidence type="ECO:0000313" key="4">
    <source>
        <dbReference type="WBParaSite" id="EVEC_0000246001-mRNA-1"/>
    </source>
</evidence>
<accession>A0A0N4UY22</accession>
<evidence type="ECO:0000256" key="1">
    <source>
        <dbReference type="SAM" id="MobiDB-lite"/>
    </source>
</evidence>
<evidence type="ECO:0000313" key="2">
    <source>
        <dbReference type="EMBL" id="VDD87025.1"/>
    </source>
</evidence>
<keyword evidence="3" id="KW-1185">Reference proteome</keyword>
<name>A0A0N4UY22_ENTVE</name>
<reference evidence="2 3" key="2">
    <citation type="submission" date="2018-10" db="EMBL/GenBank/DDBJ databases">
        <authorList>
            <consortium name="Pathogen Informatics"/>
        </authorList>
    </citation>
    <scope>NUCLEOTIDE SEQUENCE [LARGE SCALE GENOMIC DNA]</scope>
</reference>
<evidence type="ECO:0000313" key="3">
    <source>
        <dbReference type="Proteomes" id="UP000274131"/>
    </source>
</evidence>
<protein>
    <submittedName>
        <fullName evidence="4">Membrane-associated kinase regulator 6</fullName>
    </submittedName>
</protein>
<dbReference type="WBParaSite" id="EVEC_0000246001-mRNA-1">
    <property type="protein sequence ID" value="EVEC_0000246001-mRNA-1"/>
    <property type="gene ID" value="EVEC_0000246001"/>
</dbReference>
<sequence>MDLLSALLNEQFFVLLRRFYDTVYRSVVVRLFDIGATVMEVDSHEFSPSRCTVNWPSKSSVLETPERKRFQHSISFSDSGLGSSLLRTPPDQESMKPLKTSPLLRTPTDRSGRSVDSFCCNATPSPIKSFVHMSSYSSTFSSPEIRKCSLSRHELRLSNPENATSYKFSGDTFIKNRGSPINMTSSDIITQNRPFSVRQNHMTAPSTSRASNRALVLPSPSNDAGIENDEKAADVTIPYAILETPSKGLGFDPIDKNFFGVDDFMGVATSTPLRDINEGHVDMMAFPVNYPRLYEQTSGPLEGSICESLEAPGPVSGLFTSPSKITLSNAYPNGPRFVDRSLSEPSYNEVVPDRPRPAFFTRGRENFIDNSYSVAESASLTNVNVTEPRPFRVPTKSLKPFSRSWSKIVFGETREQRELTRRAHTFMETHSLRTFL</sequence>
<dbReference type="AlphaFoldDB" id="A0A0N4UY22"/>
<organism evidence="4">
    <name type="scientific">Enterobius vermicularis</name>
    <name type="common">Human pinworm</name>
    <dbReference type="NCBI Taxonomy" id="51028"/>
    <lineage>
        <taxon>Eukaryota</taxon>
        <taxon>Metazoa</taxon>
        <taxon>Ecdysozoa</taxon>
        <taxon>Nematoda</taxon>
        <taxon>Chromadorea</taxon>
        <taxon>Rhabditida</taxon>
        <taxon>Spirurina</taxon>
        <taxon>Oxyuridomorpha</taxon>
        <taxon>Oxyuroidea</taxon>
        <taxon>Oxyuridae</taxon>
        <taxon>Enterobius</taxon>
    </lineage>
</organism>
<gene>
    <name evidence="2" type="ORF">EVEC_LOCUS2168</name>
</gene>
<reference evidence="4" key="1">
    <citation type="submission" date="2017-02" db="UniProtKB">
        <authorList>
            <consortium name="WormBaseParasite"/>
        </authorList>
    </citation>
    <scope>IDENTIFICATION</scope>
</reference>
<feature type="region of interest" description="Disordered" evidence="1">
    <location>
        <begin position="81"/>
        <end position="110"/>
    </location>
</feature>